<dbReference type="PROSITE" id="PS50943">
    <property type="entry name" value="HTH_CROC1"/>
    <property type="match status" value="1"/>
</dbReference>
<protein>
    <submittedName>
        <fullName evidence="2">Helix-turn-helix domain-containing protein</fullName>
    </submittedName>
</protein>
<keyword evidence="3" id="KW-1185">Reference proteome</keyword>
<dbReference type="SUPFAM" id="SSF47413">
    <property type="entry name" value="lambda repressor-like DNA-binding domains"/>
    <property type="match status" value="1"/>
</dbReference>
<organism evidence="2 3">
    <name type="scientific">Streptomyces niveus</name>
    <name type="common">Streptomyces spheroides</name>
    <dbReference type="NCBI Taxonomy" id="193462"/>
    <lineage>
        <taxon>Bacteria</taxon>
        <taxon>Bacillati</taxon>
        <taxon>Actinomycetota</taxon>
        <taxon>Actinomycetes</taxon>
        <taxon>Kitasatosporales</taxon>
        <taxon>Streptomycetaceae</taxon>
        <taxon>Streptomyces</taxon>
    </lineage>
</organism>
<evidence type="ECO:0000259" key="1">
    <source>
        <dbReference type="PROSITE" id="PS50943"/>
    </source>
</evidence>
<proteinExistence type="predicted"/>
<dbReference type="EMBL" id="CP109495">
    <property type="protein sequence ID" value="WUX51864.1"/>
    <property type="molecule type" value="Genomic_DNA"/>
</dbReference>
<dbReference type="Gene3D" id="1.10.260.40">
    <property type="entry name" value="lambda repressor-like DNA-binding domains"/>
    <property type="match status" value="1"/>
</dbReference>
<dbReference type="Proteomes" id="UP001432209">
    <property type="component" value="Chromosome"/>
</dbReference>
<feature type="domain" description="HTH cro/C1-type" evidence="1">
    <location>
        <begin position="19"/>
        <end position="73"/>
    </location>
</feature>
<dbReference type="SMART" id="SM00530">
    <property type="entry name" value="HTH_XRE"/>
    <property type="match status" value="1"/>
</dbReference>
<accession>A0ABZ2A1T0</accession>
<dbReference type="RefSeq" id="WP_329075560.1">
    <property type="nucleotide sequence ID" value="NZ_CP109389.1"/>
</dbReference>
<dbReference type="InterPro" id="IPR043917">
    <property type="entry name" value="DUF5753"/>
</dbReference>
<dbReference type="InterPro" id="IPR001387">
    <property type="entry name" value="Cro/C1-type_HTH"/>
</dbReference>
<dbReference type="CDD" id="cd00093">
    <property type="entry name" value="HTH_XRE"/>
    <property type="match status" value="1"/>
</dbReference>
<evidence type="ECO:0000313" key="2">
    <source>
        <dbReference type="EMBL" id="WUX51864.1"/>
    </source>
</evidence>
<evidence type="ECO:0000313" key="3">
    <source>
        <dbReference type="Proteomes" id="UP001432209"/>
    </source>
</evidence>
<gene>
    <name evidence="2" type="ORF">OG442_10110</name>
</gene>
<dbReference type="Pfam" id="PF19054">
    <property type="entry name" value="DUF5753"/>
    <property type="match status" value="1"/>
</dbReference>
<sequence length="286" mass="31611">MSRPRSGPTAALRLLGADLRARREAAGVTLEAAAASLGVHRITLSRLERAHTVPNPGIVSRLLHLYGAPEEEAERVLRALEEAKEPGWWHPWRDVLPEYLAGVIDLESAADLIRVYSPGVVPELLQTPGYARAILQLRYPRATGEEIDRLLRLLRERQEHTLRRPVRPVRLWALIEEVVLQRPVGGPSAMTEQMNFLGHYTRHRGSGITVQVIPTTAKGHPLLLSGPVSILRYAHPLLQDRLIAPNLHPGVSPNTEDFDVVLTYLGAMDETAALAPPPTTPLPTPF</sequence>
<reference evidence="2" key="1">
    <citation type="submission" date="2022-10" db="EMBL/GenBank/DDBJ databases">
        <title>The complete genomes of actinobacterial strains from the NBC collection.</title>
        <authorList>
            <person name="Joergensen T.S."/>
            <person name="Alvarez Arevalo M."/>
            <person name="Sterndorff E.B."/>
            <person name="Faurdal D."/>
            <person name="Vuksanovic O."/>
            <person name="Mourched A.-S."/>
            <person name="Charusanti P."/>
            <person name="Shaw S."/>
            <person name="Blin K."/>
            <person name="Weber T."/>
        </authorList>
    </citation>
    <scope>NUCLEOTIDE SEQUENCE</scope>
    <source>
        <strain evidence="2">NBC_01432</strain>
    </source>
</reference>
<dbReference type="InterPro" id="IPR010982">
    <property type="entry name" value="Lambda_DNA-bd_dom_sf"/>
</dbReference>
<name>A0ABZ2A1T0_STRNV</name>
<dbReference type="Pfam" id="PF13560">
    <property type="entry name" value="HTH_31"/>
    <property type="match status" value="1"/>
</dbReference>